<protein>
    <submittedName>
        <fullName evidence="8">Hydrogenase</fullName>
    </submittedName>
</protein>
<accession>A0A0K2SJ55</accession>
<reference evidence="9" key="2">
    <citation type="journal article" date="2016" name="Int. J. Syst. Evol. Microbiol.">
        <title>Complete genome sequence and cell structure of Limnochorda pilosa, a Gram-negative spore-former within the phylum Firmicutes.</title>
        <authorList>
            <person name="Watanabe M."/>
            <person name="Kojima H."/>
            <person name="Fukui M."/>
        </authorList>
    </citation>
    <scope>NUCLEOTIDE SEQUENCE [LARGE SCALE GENOMIC DNA]</scope>
    <source>
        <strain evidence="9">HC45</strain>
    </source>
</reference>
<feature type="transmembrane region" description="Helical" evidence="7">
    <location>
        <begin position="291"/>
        <end position="308"/>
    </location>
</feature>
<feature type="transmembrane region" description="Helical" evidence="7">
    <location>
        <begin position="60"/>
        <end position="88"/>
    </location>
</feature>
<dbReference type="Proteomes" id="UP000065807">
    <property type="component" value="Chromosome"/>
</dbReference>
<feature type="transmembrane region" description="Helical" evidence="7">
    <location>
        <begin position="27"/>
        <end position="48"/>
    </location>
</feature>
<comment type="subcellular location">
    <subcellularLocation>
        <location evidence="1">Cell membrane</location>
        <topology evidence="1">Multi-pass membrane protein</topology>
    </subcellularLocation>
</comment>
<dbReference type="STRING" id="1555112.LIP_1205"/>
<keyword evidence="4 7" id="KW-0812">Transmembrane</keyword>
<dbReference type="EMBL" id="AP014924">
    <property type="protein sequence ID" value="BAS27062.1"/>
    <property type="molecule type" value="Genomic_DNA"/>
</dbReference>
<dbReference type="AlphaFoldDB" id="A0A0K2SJ55"/>
<dbReference type="GO" id="GO:0009061">
    <property type="term" value="P:anaerobic respiration"/>
    <property type="evidence" value="ECO:0007669"/>
    <property type="project" value="TreeGrafter"/>
</dbReference>
<dbReference type="PANTHER" id="PTHR30074:SF4">
    <property type="entry name" value="NI_FE-HYDROGENASE 2 B-TYPE CYTOCHROME SUBUNIT-RELATED"/>
    <property type="match status" value="1"/>
</dbReference>
<feature type="transmembrane region" description="Helical" evidence="7">
    <location>
        <begin position="178"/>
        <end position="201"/>
    </location>
</feature>
<evidence type="ECO:0000256" key="7">
    <source>
        <dbReference type="SAM" id="Phobius"/>
    </source>
</evidence>
<evidence type="ECO:0000256" key="4">
    <source>
        <dbReference type="ARBA" id="ARBA00022692"/>
    </source>
</evidence>
<gene>
    <name evidence="8" type="ORF">LIP_1205</name>
</gene>
<dbReference type="OrthoDB" id="9768158at2"/>
<dbReference type="Pfam" id="PF03916">
    <property type="entry name" value="NrfD"/>
    <property type="match status" value="1"/>
</dbReference>
<keyword evidence="9" id="KW-1185">Reference proteome</keyword>
<feature type="transmembrane region" description="Helical" evidence="7">
    <location>
        <begin position="254"/>
        <end position="271"/>
    </location>
</feature>
<dbReference type="InterPro" id="IPR051817">
    <property type="entry name" value="FDH_cytochrome_b556_subunit"/>
</dbReference>
<evidence type="ECO:0000313" key="8">
    <source>
        <dbReference type="EMBL" id="BAS27062.1"/>
    </source>
</evidence>
<dbReference type="InterPro" id="IPR005614">
    <property type="entry name" value="NrfD-like"/>
</dbReference>
<dbReference type="GO" id="GO:0005886">
    <property type="term" value="C:plasma membrane"/>
    <property type="evidence" value="ECO:0007669"/>
    <property type="project" value="UniProtKB-SubCell"/>
</dbReference>
<proteinExistence type="inferred from homology"/>
<dbReference type="RefSeq" id="WP_068135422.1">
    <property type="nucleotide sequence ID" value="NZ_AP014924.1"/>
</dbReference>
<organism evidence="8 9">
    <name type="scientific">Limnochorda pilosa</name>
    <dbReference type="NCBI Taxonomy" id="1555112"/>
    <lineage>
        <taxon>Bacteria</taxon>
        <taxon>Bacillati</taxon>
        <taxon>Bacillota</taxon>
        <taxon>Limnochordia</taxon>
        <taxon>Limnochordales</taxon>
        <taxon>Limnochordaceae</taxon>
        <taxon>Limnochorda</taxon>
    </lineage>
</organism>
<evidence type="ECO:0000256" key="2">
    <source>
        <dbReference type="ARBA" id="ARBA00008929"/>
    </source>
</evidence>
<evidence type="ECO:0000256" key="3">
    <source>
        <dbReference type="ARBA" id="ARBA00022475"/>
    </source>
</evidence>
<reference evidence="9" key="1">
    <citation type="submission" date="2015-07" db="EMBL/GenBank/DDBJ databases">
        <title>Complete genome sequence and phylogenetic analysis of Limnochorda pilosa.</title>
        <authorList>
            <person name="Watanabe M."/>
            <person name="Kojima H."/>
            <person name="Fukui M."/>
        </authorList>
    </citation>
    <scope>NUCLEOTIDE SEQUENCE [LARGE SCALE GENOMIC DNA]</scope>
    <source>
        <strain evidence="9">HC45</strain>
    </source>
</reference>
<dbReference type="KEGG" id="lpil:LIP_1205"/>
<dbReference type="PANTHER" id="PTHR30074">
    <property type="entry name" value="FORMATE DEHYDROGENASE, NITRATE-INDUCIBLE, CYTOCHROME B556 FDN SUBUNIT"/>
    <property type="match status" value="1"/>
</dbReference>
<keyword evidence="3" id="KW-1003">Cell membrane</keyword>
<evidence type="ECO:0000313" key="9">
    <source>
        <dbReference type="Proteomes" id="UP000065807"/>
    </source>
</evidence>
<sequence length="405" mass="43797">MNGVATRRISLPARSRAVHFTWTRPRAVLATLLGVGLVAAAYRFVFGLGAATNLSDQWPWGFWIGFDVVSGVALAGGAFTLAAAVHLFRQHQLEPLLRPAILTGFLGYLLVIFGLLADLGKPWNIWHPIVMWQPHSVMFEVAWCVMLYTTVLALEFAPALFERLRANRVLAFLRRLTPALVVAGVVLSTLHQSSLGSLFLVVPGKLHPLWNSMMLPLFFFASAIVLGLGMVTLEATLSARSLTHRDESPVLARLLRALPWAVGLYLAMKLADLAVRGELGALFAGSLEAGLFWLELLLLAVPAGLALSRRIRSSARVQGWLGATVVAAVVLNRFNVSLFGIRGYAGAGYVPSLVELAISVGLISLGVLAFAFAAENLPVFHREAEAPVFEAEVLLERPKVAVGGR</sequence>
<feature type="transmembrane region" description="Helical" evidence="7">
    <location>
        <begin position="320"/>
        <end position="341"/>
    </location>
</feature>
<feature type="transmembrane region" description="Helical" evidence="7">
    <location>
        <begin position="137"/>
        <end position="157"/>
    </location>
</feature>
<dbReference type="PATRIC" id="fig|1555112.3.peg.1254"/>
<comment type="similarity">
    <text evidence="2">Belongs to the NrfD family.</text>
</comment>
<keyword evidence="5 7" id="KW-1133">Transmembrane helix</keyword>
<evidence type="ECO:0000256" key="1">
    <source>
        <dbReference type="ARBA" id="ARBA00004651"/>
    </source>
</evidence>
<feature type="transmembrane region" description="Helical" evidence="7">
    <location>
        <begin position="100"/>
        <end position="117"/>
    </location>
</feature>
<evidence type="ECO:0000256" key="5">
    <source>
        <dbReference type="ARBA" id="ARBA00022989"/>
    </source>
</evidence>
<evidence type="ECO:0000256" key="6">
    <source>
        <dbReference type="ARBA" id="ARBA00023136"/>
    </source>
</evidence>
<feature type="transmembrane region" description="Helical" evidence="7">
    <location>
        <begin position="213"/>
        <end position="233"/>
    </location>
</feature>
<name>A0A0K2SJ55_LIMPI</name>
<feature type="transmembrane region" description="Helical" evidence="7">
    <location>
        <begin position="353"/>
        <end position="374"/>
    </location>
</feature>
<keyword evidence="6 7" id="KW-0472">Membrane</keyword>